<accession>A0A914W9H4</accession>
<feature type="transmembrane region" description="Helical" evidence="6">
    <location>
        <begin position="140"/>
        <end position="158"/>
    </location>
</feature>
<feature type="domain" description="Major facilitator superfamily (MFS) profile" evidence="7">
    <location>
        <begin position="32"/>
        <end position="492"/>
    </location>
</feature>
<dbReference type="PROSITE" id="PS50850">
    <property type="entry name" value="MFS"/>
    <property type="match status" value="1"/>
</dbReference>
<evidence type="ECO:0000313" key="8">
    <source>
        <dbReference type="Proteomes" id="UP000887566"/>
    </source>
</evidence>
<feature type="transmembrane region" description="Helical" evidence="6">
    <location>
        <begin position="337"/>
        <end position="354"/>
    </location>
</feature>
<keyword evidence="2 6" id="KW-0812">Transmembrane</keyword>
<keyword evidence="8" id="KW-1185">Reference proteome</keyword>
<dbReference type="Proteomes" id="UP000887566">
    <property type="component" value="Unplaced"/>
</dbReference>
<feature type="compositionally biased region" description="Basic and acidic residues" evidence="5">
    <location>
        <begin position="508"/>
        <end position="537"/>
    </location>
</feature>
<comment type="subcellular location">
    <subcellularLocation>
        <location evidence="1">Membrane</location>
        <topology evidence="1">Multi-pass membrane protein</topology>
    </subcellularLocation>
</comment>
<dbReference type="Pfam" id="PF07690">
    <property type="entry name" value="MFS_1"/>
    <property type="match status" value="1"/>
</dbReference>
<feature type="transmembrane region" description="Helical" evidence="6">
    <location>
        <begin position="433"/>
        <end position="454"/>
    </location>
</feature>
<feature type="transmembrane region" description="Helical" evidence="6">
    <location>
        <begin position="375"/>
        <end position="394"/>
    </location>
</feature>
<feature type="transmembrane region" description="Helical" evidence="6">
    <location>
        <begin position="29"/>
        <end position="47"/>
    </location>
</feature>
<organism evidence="8 9">
    <name type="scientific">Plectus sambesii</name>
    <dbReference type="NCBI Taxonomy" id="2011161"/>
    <lineage>
        <taxon>Eukaryota</taxon>
        <taxon>Metazoa</taxon>
        <taxon>Ecdysozoa</taxon>
        <taxon>Nematoda</taxon>
        <taxon>Chromadorea</taxon>
        <taxon>Plectida</taxon>
        <taxon>Plectina</taxon>
        <taxon>Plectoidea</taxon>
        <taxon>Plectidae</taxon>
        <taxon>Plectus</taxon>
    </lineage>
</organism>
<dbReference type="PANTHER" id="PTHR11662">
    <property type="entry name" value="SOLUTE CARRIER FAMILY 17"/>
    <property type="match status" value="1"/>
</dbReference>
<dbReference type="FunFam" id="1.20.1250.20:FF:000532">
    <property type="entry name" value="SLC (SoLute Carrier) homolog"/>
    <property type="match status" value="1"/>
</dbReference>
<reference evidence="9" key="1">
    <citation type="submission" date="2022-11" db="UniProtKB">
        <authorList>
            <consortium name="WormBaseParasite"/>
        </authorList>
    </citation>
    <scope>IDENTIFICATION</scope>
</reference>
<dbReference type="PANTHER" id="PTHR11662:SF399">
    <property type="entry name" value="FI19708P1-RELATED"/>
    <property type="match status" value="1"/>
</dbReference>
<dbReference type="GO" id="GO:0006820">
    <property type="term" value="P:monoatomic anion transport"/>
    <property type="evidence" value="ECO:0007669"/>
    <property type="project" value="TreeGrafter"/>
</dbReference>
<evidence type="ECO:0000313" key="9">
    <source>
        <dbReference type="WBParaSite" id="PSAMB.scaffold3528size17918.g21740.t1"/>
    </source>
</evidence>
<evidence type="ECO:0000256" key="1">
    <source>
        <dbReference type="ARBA" id="ARBA00004141"/>
    </source>
</evidence>
<dbReference type="GO" id="GO:0016020">
    <property type="term" value="C:membrane"/>
    <property type="evidence" value="ECO:0007669"/>
    <property type="project" value="UniProtKB-SubCell"/>
</dbReference>
<dbReference type="InterPro" id="IPR036259">
    <property type="entry name" value="MFS_trans_sf"/>
</dbReference>
<evidence type="ECO:0000256" key="6">
    <source>
        <dbReference type="SAM" id="Phobius"/>
    </source>
</evidence>
<dbReference type="AlphaFoldDB" id="A0A914W9H4"/>
<evidence type="ECO:0000256" key="3">
    <source>
        <dbReference type="ARBA" id="ARBA00022989"/>
    </source>
</evidence>
<dbReference type="SUPFAM" id="SSF103473">
    <property type="entry name" value="MFS general substrate transporter"/>
    <property type="match status" value="1"/>
</dbReference>
<evidence type="ECO:0000256" key="5">
    <source>
        <dbReference type="SAM" id="MobiDB-lite"/>
    </source>
</evidence>
<feature type="transmembrane region" description="Helical" evidence="6">
    <location>
        <begin position="235"/>
        <end position="254"/>
    </location>
</feature>
<dbReference type="InterPro" id="IPR020846">
    <property type="entry name" value="MFS_dom"/>
</dbReference>
<keyword evidence="3 6" id="KW-1133">Transmembrane helix</keyword>
<protein>
    <submittedName>
        <fullName evidence="9">Major facilitator superfamily (MFS) profile domain-containing protein</fullName>
    </submittedName>
</protein>
<feature type="transmembrane region" description="Helical" evidence="6">
    <location>
        <begin position="293"/>
        <end position="317"/>
    </location>
</feature>
<evidence type="ECO:0000259" key="7">
    <source>
        <dbReference type="PROSITE" id="PS50850"/>
    </source>
</evidence>
<proteinExistence type="predicted"/>
<evidence type="ECO:0000256" key="4">
    <source>
        <dbReference type="ARBA" id="ARBA00023136"/>
    </source>
</evidence>
<feature type="region of interest" description="Disordered" evidence="5">
    <location>
        <begin position="500"/>
        <end position="537"/>
    </location>
</feature>
<feature type="transmembrane region" description="Helical" evidence="6">
    <location>
        <begin position="400"/>
        <end position="421"/>
    </location>
</feature>
<dbReference type="GO" id="GO:0022857">
    <property type="term" value="F:transmembrane transporter activity"/>
    <property type="evidence" value="ECO:0007669"/>
    <property type="project" value="InterPro"/>
</dbReference>
<dbReference type="InterPro" id="IPR011701">
    <property type="entry name" value="MFS"/>
</dbReference>
<dbReference type="InterPro" id="IPR050382">
    <property type="entry name" value="MFS_Na/Anion_cotransporter"/>
</dbReference>
<name>A0A914W9H4_9BILA</name>
<keyword evidence="4 6" id="KW-0472">Membrane</keyword>
<evidence type="ECO:0000256" key="2">
    <source>
        <dbReference type="ARBA" id="ARBA00022692"/>
    </source>
</evidence>
<dbReference type="WBParaSite" id="PSAMB.scaffold3528size17918.g21740.t1">
    <property type="protein sequence ID" value="PSAMB.scaffold3528size17918.g21740.t1"/>
    <property type="gene ID" value="PSAMB.scaffold3528size17918.g21740"/>
</dbReference>
<feature type="transmembrane region" description="Helical" evidence="6">
    <location>
        <begin position="466"/>
        <end position="487"/>
    </location>
</feature>
<feature type="transmembrane region" description="Helical" evidence="6">
    <location>
        <begin position="113"/>
        <end position="133"/>
    </location>
</feature>
<sequence>MLLTSTDEHEKLRSAAPAYWSIRSMRLKIVLLLCLAYISVTVARTSMSVAMVCMVNSTALAEMDVENSEWLYVNNRTNHSVEEQAVPPGCSLPDSVRSEYEGEFVWAPSDQSWIFAAVFWGSTLTTFATGFLADRYGPKNLYAVSAVAVIIGTAFTPLAAHSNVWLVVLARLLIGLGSGMISPATSSMVSQWFPPNERSTTVAMYTSGNQLASVVGNPVAAYLCSKKDFLGGWPAIFYTNVFILCVFLLLWMVFASSTPQENRFASQAEKNYISAATATSGNRKDPSKIPWKAIFTSPVLFSLYASDISAMMGQSFLQTYLPTYYKDVLLLDLKETGFLSALPYVCMIVMKMSSASIADYLKRTGKIKPTAMCKICNSIAGFGAAACMAGLAMMDCSTKMYALVLSCLGTGFLGGNSAGFVTSMFMIAPRYAGLIGALVMTLGNISGALMPYIIGAVTSHGTVGEWRIVFGIMVIVQVTSAVIFIIWGSAEVQPWALNPKNSQSAVDSKGEVNDAFESEKSEKSSSLEDRGVEKIRL</sequence>
<dbReference type="Gene3D" id="1.20.1250.20">
    <property type="entry name" value="MFS general substrate transporter like domains"/>
    <property type="match status" value="2"/>
</dbReference>